<sequence>MALAQASPPPPRRELDKEYIGPCTISLRRDPLCLSEASTRSKHVLVAWATTRAETPGRASAHLA</sequence>
<dbReference type="EMBL" id="CP039347">
    <property type="protein sequence ID" value="QCD88286.1"/>
    <property type="molecule type" value="Genomic_DNA"/>
</dbReference>
<keyword evidence="2" id="KW-1185">Reference proteome</keyword>
<evidence type="ECO:0000313" key="1">
    <source>
        <dbReference type="EMBL" id="QCD88286.1"/>
    </source>
</evidence>
<proteinExistence type="predicted"/>
<gene>
    <name evidence="1" type="ORF">DEO72_LG3g2828</name>
</gene>
<evidence type="ECO:0000313" key="2">
    <source>
        <dbReference type="Proteomes" id="UP000501690"/>
    </source>
</evidence>
<dbReference type="AlphaFoldDB" id="A0A4D6LIX3"/>
<reference evidence="1 2" key="1">
    <citation type="submission" date="2019-04" db="EMBL/GenBank/DDBJ databases">
        <title>An improved genome assembly and genetic linkage map for asparagus bean, Vigna unguiculata ssp. sesquipedialis.</title>
        <authorList>
            <person name="Xia Q."/>
            <person name="Zhang R."/>
            <person name="Dong Y."/>
        </authorList>
    </citation>
    <scope>NUCLEOTIDE SEQUENCE [LARGE SCALE GENOMIC DNA]</scope>
    <source>
        <tissue evidence="1">Leaf</tissue>
    </source>
</reference>
<organism evidence="1 2">
    <name type="scientific">Vigna unguiculata</name>
    <name type="common">Cowpea</name>
    <dbReference type="NCBI Taxonomy" id="3917"/>
    <lineage>
        <taxon>Eukaryota</taxon>
        <taxon>Viridiplantae</taxon>
        <taxon>Streptophyta</taxon>
        <taxon>Embryophyta</taxon>
        <taxon>Tracheophyta</taxon>
        <taxon>Spermatophyta</taxon>
        <taxon>Magnoliopsida</taxon>
        <taxon>eudicotyledons</taxon>
        <taxon>Gunneridae</taxon>
        <taxon>Pentapetalae</taxon>
        <taxon>rosids</taxon>
        <taxon>fabids</taxon>
        <taxon>Fabales</taxon>
        <taxon>Fabaceae</taxon>
        <taxon>Papilionoideae</taxon>
        <taxon>50 kb inversion clade</taxon>
        <taxon>NPAAA clade</taxon>
        <taxon>indigoferoid/millettioid clade</taxon>
        <taxon>Phaseoleae</taxon>
        <taxon>Vigna</taxon>
    </lineage>
</organism>
<accession>A0A4D6LIX3</accession>
<protein>
    <submittedName>
        <fullName evidence="1">Uncharacterized protein</fullName>
    </submittedName>
</protein>
<dbReference type="Proteomes" id="UP000501690">
    <property type="component" value="Linkage Group LG3"/>
</dbReference>
<name>A0A4D6LIX3_VIGUN</name>